<accession>A0AA39A4I1</accession>
<dbReference type="PANTHER" id="PTHR46067">
    <property type="entry name" value="ACYL-COA N-ACYLTRANSFERASES (NAT) SUPERFAMILY PROTEIN"/>
    <property type="match status" value="1"/>
</dbReference>
<feature type="domain" description="N-acetyltransferase" evidence="1">
    <location>
        <begin position="1"/>
        <end position="103"/>
    </location>
</feature>
<sequence>MVPSHMLGWPPNWIHFHYASYALGSKYWGRGITTLAVKRAVSSVFEEFPDLERIEGIVDVNNKASQRVLEKAGFLKEGVLRKYLCINEETIDFAMYSLSSTDPILH</sequence>
<evidence type="ECO:0000313" key="2">
    <source>
        <dbReference type="EMBL" id="KAJ9700385.1"/>
    </source>
</evidence>
<dbReference type="Proteomes" id="UP001168098">
    <property type="component" value="Unassembled WGS sequence"/>
</dbReference>
<dbReference type="Pfam" id="PF13302">
    <property type="entry name" value="Acetyltransf_3"/>
    <property type="match status" value="1"/>
</dbReference>
<name>A0AA39A4I1_VITRO</name>
<reference evidence="2 3" key="1">
    <citation type="journal article" date="2023" name="BMC Biotechnol.">
        <title>Vitis rotundifolia cv Carlos genome sequencing.</title>
        <authorList>
            <person name="Huff M."/>
            <person name="Hulse-Kemp A."/>
            <person name="Scheffler B."/>
            <person name="Youngblood R."/>
            <person name="Simpson S."/>
            <person name="Babiker E."/>
            <person name="Staton M."/>
        </authorList>
    </citation>
    <scope>NUCLEOTIDE SEQUENCE [LARGE SCALE GENOMIC DNA]</scope>
    <source>
        <tissue evidence="2">Leaf</tissue>
    </source>
</reference>
<dbReference type="GO" id="GO:0016747">
    <property type="term" value="F:acyltransferase activity, transferring groups other than amino-acyl groups"/>
    <property type="evidence" value="ECO:0007669"/>
    <property type="project" value="InterPro"/>
</dbReference>
<gene>
    <name evidence="2" type="ORF">PVL29_005943</name>
</gene>
<dbReference type="InterPro" id="IPR016181">
    <property type="entry name" value="Acyl_CoA_acyltransferase"/>
</dbReference>
<dbReference type="PANTHER" id="PTHR46067:SF24">
    <property type="entry name" value="ACYL-COA N-ACYLTRANSFERASES (NAT) SUPERFAMILY PROTEIN"/>
    <property type="match status" value="1"/>
</dbReference>
<comment type="caution">
    <text evidence="2">The sequence shown here is derived from an EMBL/GenBank/DDBJ whole genome shotgun (WGS) entry which is preliminary data.</text>
</comment>
<dbReference type="InterPro" id="IPR000182">
    <property type="entry name" value="GNAT_dom"/>
</dbReference>
<dbReference type="SUPFAM" id="SSF55729">
    <property type="entry name" value="Acyl-CoA N-acyltransferases (Nat)"/>
    <property type="match status" value="1"/>
</dbReference>
<dbReference type="PROSITE" id="PS51186">
    <property type="entry name" value="GNAT"/>
    <property type="match status" value="1"/>
</dbReference>
<evidence type="ECO:0000259" key="1">
    <source>
        <dbReference type="PROSITE" id="PS51186"/>
    </source>
</evidence>
<evidence type="ECO:0000313" key="3">
    <source>
        <dbReference type="Proteomes" id="UP001168098"/>
    </source>
</evidence>
<organism evidence="2 3">
    <name type="scientific">Vitis rotundifolia</name>
    <name type="common">Muscadine grape</name>
    <dbReference type="NCBI Taxonomy" id="103349"/>
    <lineage>
        <taxon>Eukaryota</taxon>
        <taxon>Viridiplantae</taxon>
        <taxon>Streptophyta</taxon>
        <taxon>Embryophyta</taxon>
        <taxon>Tracheophyta</taxon>
        <taxon>Spermatophyta</taxon>
        <taxon>Magnoliopsida</taxon>
        <taxon>eudicotyledons</taxon>
        <taxon>Gunneridae</taxon>
        <taxon>Pentapetalae</taxon>
        <taxon>rosids</taxon>
        <taxon>Vitales</taxon>
        <taxon>Vitaceae</taxon>
        <taxon>Viteae</taxon>
        <taxon>Vitis</taxon>
    </lineage>
</organism>
<dbReference type="EMBL" id="JARBHA010000005">
    <property type="protein sequence ID" value="KAJ9700385.1"/>
    <property type="molecule type" value="Genomic_DNA"/>
</dbReference>
<keyword evidence="3" id="KW-1185">Reference proteome</keyword>
<protein>
    <recommendedName>
        <fullName evidence="1">N-acetyltransferase domain-containing protein</fullName>
    </recommendedName>
</protein>
<dbReference type="AlphaFoldDB" id="A0AA39A4I1"/>
<proteinExistence type="predicted"/>
<dbReference type="Gene3D" id="3.40.630.30">
    <property type="match status" value="1"/>
</dbReference>